<reference evidence="3" key="1">
    <citation type="submission" date="2021-03" db="EMBL/GenBank/DDBJ databases">
        <authorList>
            <person name="Tagirdzhanova G."/>
        </authorList>
    </citation>
    <scope>NUCLEOTIDE SEQUENCE</scope>
</reference>
<feature type="compositionally biased region" description="Polar residues" evidence="1">
    <location>
        <begin position="633"/>
        <end position="644"/>
    </location>
</feature>
<sequence length="673" mass="73217">MAHLQVFFLVLCLAGCLAHSIAASGYTGLVHLEERVPSEQVYHIRGETRYNAFPTSNSHLTTLKARDLFEDDKQSDALARRDLVSHDRDKAVRYTGSAKQNAIAVSSKAQSDRNDIISGYSQAQRAVFRRNSNGLGNLKLQKPSSQNSKPKNANHNSNIHKTPHSTSHGGGVKGLRPSTLLGGKHCQGIRCYSINKGVSAIQEANTLFKRNAASNGHGPNYNAGTPVARKPPTGPGKLSSGGSQSKQQVSAPQNLNPGSTIQKPRKSNNSLLLPGLGKVPAAKDRFRLLGERVAQHEVADLYKRGAAAKEFLVKRAGKSGVTTLSKPATHSGTAGRGKHRPLPNLHHGELRANFPLQGSDVYKRGPNPIGRIPLSSLRRGPGRPRSPSKELRSNFQLQGSDVYKRDPDANVRSSLPAYRPGFGRPKKEFRSNFQLQGSDVYKRDFNTGSELLQARFPSADEPELLLRRASKYPSKSHKPFRKPNKSGMTAHGSFQSLSQSSELYKRDLDDDESDYLTLLLKYLDLQNSPSNESEPDNKESEVMTMDHDSLEDLASSIQNLADGGVVDDKQLLEQRALSTRPAQKPAQRATTPKATQKATQKSAQKPAHRPKNPMGAFPQSLSGWIAGLKKPNKTQQQQPHRNPFSSSSSGSNSSKGGNGGMSAAQPVSGDEPY</sequence>
<evidence type="ECO:0000313" key="3">
    <source>
        <dbReference type="EMBL" id="CAF9910361.1"/>
    </source>
</evidence>
<feature type="signal peptide" evidence="2">
    <location>
        <begin position="1"/>
        <end position="18"/>
    </location>
</feature>
<feature type="region of interest" description="Disordered" evidence="1">
    <location>
        <begin position="577"/>
        <end position="673"/>
    </location>
</feature>
<name>A0A8H3ENA1_9LECA</name>
<feature type="compositionally biased region" description="Low complexity" evidence="1">
    <location>
        <begin position="236"/>
        <end position="250"/>
    </location>
</feature>
<evidence type="ECO:0000313" key="4">
    <source>
        <dbReference type="Proteomes" id="UP000664169"/>
    </source>
</evidence>
<dbReference type="Proteomes" id="UP000664169">
    <property type="component" value="Unassembled WGS sequence"/>
</dbReference>
<evidence type="ECO:0000256" key="2">
    <source>
        <dbReference type="SAM" id="SignalP"/>
    </source>
</evidence>
<feature type="compositionally biased region" description="Basic residues" evidence="1">
    <location>
        <begin position="469"/>
        <end position="484"/>
    </location>
</feature>
<organism evidence="3 4">
    <name type="scientific">Gomphillus americanus</name>
    <dbReference type="NCBI Taxonomy" id="1940652"/>
    <lineage>
        <taxon>Eukaryota</taxon>
        <taxon>Fungi</taxon>
        <taxon>Dikarya</taxon>
        <taxon>Ascomycota</taxon>
        <taxon>Pezizomycotina</taxon>
        <taxon>Lecanoromycetes</taxon>
        <taxon>OSLEUM clade</taxon>
        <taxon>Ostropomycetidae</taxon>
        <taxon>Ostropales</taxon>
        <taxon>Graphidaceae</taxon>
        <taxon>Gomphilloideae</taxon>
        <taxon>Gomphillus</taxon>
    </lineage>
</organism>
<protein>
    <submittedName>
        <fullName evidence="3">Uncharacterized protein</fullName>
    </submittedName>
</protein>
<feature type="compositionally biased region" description="Polar residues" evidence="1">
    <location>
        <begin position="251"/>
        <end position="271"/>
    </location>
</feature>
<evidence type="ECO:0000256" key="1">
    <source>
        <dbReference type="SAM" id="MobiDB-lite"/>
    </source>
</evidence>
<gene>
    <name evidence="3" type="ORF">GOMPHAMPRED_007064</name>
</gene>
<accession>A0A8H3ENA1</accession>
<feature type="region of interest" description="Disordered" evidence="1">
    <location>
        <begin position="211"/>
        <end position="276"/>
    </location>
</feature>
<dbReference type="EMBL" id="CAJPDQ010000005">
    <property type="protein sequence ID" value="CAF9910361.1"/>
    <property type="molecule type" value="Genomic_DNA"/>
</dbReference>
<feature type="compositionally biased region" description="Polar residues" evidence="1">
    <location>
        <begin position="322"/>
        <end position="332"/>
    </location>
</feature>
<feature type="compositionally biased region" description="Polar residues" evidence="1">
    <location>
        <begin position="142"/>
        <end position="167"/>
    </location>
</feature>
<dbReference type="AlphaFoldDB" id="A0A8H3ENA1"/>
<proteinExistence type="predicted"/>
<feature type="region of interest" description="Disordered" evidence="1">
    <location>
        <begin position="134"/>
        <end position="176"/>
    </location>
</feature>
<feature type="compositionally biased region" description="Low complexity" evidence="1">
    <location>
        <begin position="373"/>
        <end position="385"/>
    </location>
</feature>
<feature type="compositionally biased region" description="Low complexity" evidence="1">
    <location>
        <begin position="584"/>
        <end position="605"/>
    </location>
</feature>
<comment type="caution">
    <text evidence="3">The sequence shown here is derived from an EMBL/GenBank/DDBJ whole genome shotgun (WGS) entry which is preliminary data.</text>
</comment>
<feature type="region of interest" description="Disordered" evidence="1">
    <location>
        <begin position="322"/>
        <end position="425"/>
    </location>
</feature>
<keyword evidence="2" id="KW-0732">Signal</keyword>
<feature type="compositionally biased region" description="Low complexity" evidence="1">
    <location>
        <begin position="645"/>
        <end position="655"/>
    </location>
</feature>
<keyword evidence="4" id="KW-1185">Reference proteome</keyword>
<feature type="chain" id="PRO_5034712286" evidence="2">
    <location>
        <begin position="19"/>
        <end position="673"/>
    </location>
</feature>
<feature type="region of interest" description="Disordered" evidence="1">
    <location>
        <begin position="469"/>
        <end position="494"/>
    </location>
</feature>